<dbReference type="OrthoDB" id="3668964at2"/>
<dbReference type="Proteomes" id="UP000239388">
    <property type="component" value="Unassembled WGS sequence"/>
</dbReference>
<dbReference type="Gene3D" id="3.40.50.1820">
    <property type="entry name" value="alpha/beta hydrolase"/>
    <property type="match status" value="1"/>
</dbReference>
<protein>
    <recommendedName>
        <fullName evidence="4">Abhydrolase family protein</fullName>
    </recommendedName>
</protein>
<name>A0A2S8FNJ4_9BACT</name>
<accession>A0A2S8FNJ4</accession>
<evidence type="ECO:0000256" key="1">
    <source>
        <dbReference type="SAM" id="SignalP"/>
    </source>
</evidence>
<dbReference type="EMBL" id="PUIB01000017">
    <property type="protein sequence ID" value="PQO33550.1"/>
    <property type="molecule type" value="Genomic_DNA"/>
</dbReference>
<dbReference type="SUPFAM" id="SSF53474">
    <property type="entry name" value="alpha/beta-Hydrolases"/>
    <property type="match status" value="1"/>
</dbReference>
<dbReference type="Pfam" id="PF12715">
    <property type="entry name" value="Abhydrolase_7"/>
    <property type="match status" value="1"/>
</dbReference>
<dbReference type="RefSeq" id="WP_105355119.1">
    <property type="nucleotide sequence ID" value="NZ_PUIB01000017.1"/>
</dbReference>
<feature type="signal peptide" evidence="1">
    <location>
        <begin position="1"/>
        <end position="28"/>
    </location>
</feature>
<gene>
    <name evidence="2" type="ORF">C5Y98_15015</name>
</gene>
<reference evidence="2 3" key="1">
    <citation type="submission" date="2018-02" db="EMBL/GenBank/DDBJ databases">
        <title>Comparative genomes isolates from brazilian mangrove.</title>
        <authorList>
            <person name="Araujo J.E."/>
            <person name="Taketani R.G."/>
            <person name="Silva M.C.P."/>
            <person name="Loureco M.V."/>
            <person name="Andreote F.D."/>
        </authorList>
    </citation>
    <scope>NUCLEOTIDE SEQUENCE [LARGE SCALE GENOMIC DNA]</scope>
    <source>
        <strain evidence="2 3">NAP PRIS-MGV</strain>
    </source>
</reference>
<comment type="caution">
    <text evidence="2">The sequence shown here is derived from an EMBL/GenBank/DDBJ whole genome shotgun (WGS) entry which is preliminary data.</text>
</comment>
<dbReference type="PANTHER" id="PTHR22946">
    <property type="entry name" value="DIENELACTONE HYDROLASE DOMAIN-CONTAINING PROTEIN-RELATED"/>
    <property type="match status" value="1"/>
</dbReference>
<dbReference type="AlphaFoldDB" id="A0A2S8FNJ4"/>
<evidence type="ECO:0008006" key="4">
    <source>
        <dbReference type="Google" id="ProtNLM"/>
    </source>
</evidence>
<sequence>MPATSSCLILRLAICLSVYLSLAPFTNADEVPAQHDVNQAFAGLADRWQPAQAWQAKTPQEHEAWREKMQATVVDLLGKMPEKVPLEVKRTEKQEFEKFTRHKVYVRTTADYWSPVYYFVPKNITGKRPAIVCLHGHSGIYPYIRLDETPTQKEKTDHSALDYALYMAEHGYVTAAIVVRGWNETHGRPDWYVKTPPRSCHQVTMNTLLLGMTPQGLRCWDAMRVIDFLQTQEEVDDEKIGVAGLSGGGTLAMYLPILDQRVKLAMIAGAFSEYRLSIYDINHCICNCLPGIMAQGEMADVVALFAPRPVLLINGIDDKIFPIDGARRGLDKLQQVYGVLGVPENVDADFFAGGHAWSNNKTLPFLEKHFGESP</sequence>
<keyword evidence="1" id="KW-0732">Signal</keyword>
<feature type="chain" id="PRO_5015537139" description="Abhydrolase family protein" evidence="1">
    <location>
        <begin position="29"/>
        <end position="374"/>
    </location>
</feature>
<dbReference type="InterPro" id="IPR025890">
    <property type="entry name" value="Abhydrolase_bac"/>
</dbReference>
<proteinExistence type="predicted"/>
<dbReference type="PANTHER" id="PTHR22946:SF8">
    <property type="entry name" value="ACETYL XYLAN ESTERASE DOMAIN-CONTAINING PROTEIN"/>
    <property type="match status" value="1"/>
</dbReference>
<organism evidence="2 3">
    <name type="scientific">Blastopirellula marina</name>
    <dbReference type="NCBI Taxonomy" id="124"/>
    <lineage>
        <taxon>Bacteria</taxon>
        <taxon>Pseudomonadati</taxon>
        <taxon>Planctomycetota</taxon>
        <taxon>Planctomycetia</taxon>
        <taxon>Pirellulales</taxon>
        <taxon>Pirellulaceae</taxon>
        <taxon>Blastopirellula</taxon>
    </lineage>
</organism>
<evidence type="ECO:0000313" key="3">
    <source>
        <dbReference type="Proteomes" id="UP000239388"/>
    </source>
</evidence>
<dbReference type="InterPro" id="IPR029058">
    <property type="entry name" value="AB_hydrolase_fold"/>
</dbReference>
<evidence type="ECO:0000313" key="2">
    <source>
        <dbReference type="EMBL" id="PQO33550.1"/>
    </source>
</evidence>
<dbReference type="InterPro" id="IPR050261">
    <property type="entry name" value="FrsA_esterase"/>
</dbReference>